<keyword evidence="3 6" id="KW-0805">Transcription regulation</keyword>
<keyword evidence="9" id="KW-1185">Reference proteome</keyword>
<evidence type="ECO:0000256" key="4">
    <source>
        <dbReference type="ARBA" id="ARBA00023163"/>
    </source>
</evidence>
<feature type="compositionally biased region" description="Low complexity" evidence="7">
    <location>
        <begin position="352"/>
        <end position="371"/>
    </location>
</feature>
<dbReference type="PhylomeDB" id="A0A0D2VIH3"/>
<dbReference type="GO" id="GO:0003712">
    <property type="term" value="F:transcription coregulator activity"/>
    <property type="evidence" value="ECO:0007669"/>
    <property type="project" value="InterPro"/>
</dbReference>
<dbReference type="InParanoid" id="A0A0D2VIH3"/>
<dbReference type="GO" id="GO:0070847">
    <property type="term" value="C:core mediator complex"/>
    <property type="evidence" value="ECO:0007669"/>
    <property type="project" value="TreeGrafter"/>
</dbReference>
<evidence type="ECO:0000256" key="2">
    <source>
        <dbReference type="ARBA" id="ARBA00009626"/>
    </source>
</evidence>
<dbReference type="RefSeq" id="XP_004349704.1">
    <property type="nucleotide sequence ID" value="XM_004349654.2"/>
</dbReference>
<evidence type="ECO:0000256" key="1">
    <source>
        <dbReference type="ARBA" id="ARBA00004123"/>
    </source>
</evidence>
<comment type="similarity">
    <text evidence="2 6">Belongs to the Mediator complex subunit 4 family.</text>
</comment>
<feature type="region of interest" description="Disordered" evidence="7">
    <location>
        <begin position="1"/>
        <end position="37"/>
    </location>
</feature>
<dbReference type="STRING" id="595528.A0A0D2VIH3"/>
<comment type="subcellular location">
    <subcellularLocation>
        <location evidence="1 6">Nucleus</location>
    </subcellularLocation>
</comment>
<keyword evidence="4 6" id="KW-0804">Transcription</keyword>
<dbReference type="GO" id="GO:0006357">
    <property type="term" value="P:regulation of transcription by RNA polymerase II"/>
    <property type="evidence" value="ECO:0007669"/>
    <property type="project" value="InterPro"/>
</dbReference>
<sequence length="371" mass="39412">MSQPIPHRADTPSSSTTMQAQSQAQSSQAHAQVQAQAQAQQPAAATMEAHQLLDQLGRLTALLIASIHGTLEPTAMHAAAASVASSAAAAAAASAGLSISASATEATEQAQRLVEMADPVARSTAIAEALMATEARLQQAVTKLQVHQSGMARLNELKRVLGEQDELIASFAAELKRADQRLGLIVDRSKTKLDVMKQAERGDVDPRDVIRYAHYISTVATAPPDWKEGMPLGIYSGPYPLETQMRDSLLYLDAAGQLDDLALGGLDAAREALGLGDGADGAQAMDTGANAANTAAGFMDEQQQEEIEHLEQQRQLRLKQMQQQQQLQQQQQQHQQQNSAGAGRRKLVLDIGSSSESSDNEGSSSSSSDED</sequence>
<proteinExistence type="inferred from homology"/>
<comment type="subunit">
    <text evidence="6">Component of the Mediator complex.</text>
</comment>
<dbReference type="PANTHER" id="PTHR13208">
    <property type="entry name" value="MEDIATOR OF RNA POLYMERASE II TRANSCRIPTION SUBUNIT 4"/>
    <property type="match status" value="1"/>
</dbReference>
<comment type="function">
    <text evidence="6">Component of the Mediator complex, a coactivator involved in the regulated transcription of nearly all RNA polymerase II-dependent genes. Mediator functions as a bridge to convey information from gene-specific regulatory proteins to the basal RNA polymerase II transcription machinery. Mediator is recruited to promoters by direct interactions with regulatory proteins and serves as a scaffold for the assembly of a functional preinitiation complex with RNA polymerase II and the general transcription factors.</text>
</comment>
<dbReference type="Proteomes" id="UP000008743">
    <property type="component" value="Unassembled WGS sequence"/>
</dbReference>
<feature type="compositionally biased region" description="Low complexity" evidence="7">
    <location>
        <begin position="19"/>
        <end position="37"/>
    </location>
</feature>
<dbReference type="AlphaFoldDB" id="A0A0D2VIH3"/>
<dbReference type="EMBL" id="KE346361">
    <property type="protein sequence ID" value="KJE89782.1"/>
    <property type="molecule type" value="Genomic_DNA"/>
</dbReference>
<evidence type="ECO:0000256" key="3">
    <source>
        <dbReference type="ARBA" id="ARBA00023015"/>
    </source>
</evidence>
<evidence type="ECO:0000313" key="9">
    <source>
        <dbReference type="Proteomes" id="UP000008743"/>
    </source>
</evidence>
<evidence type="ECO:0000256" key="7">
    <source>
        <dbReference type="SAM" id="MobiDB-lite"/>
    </source>
</evidence>
<dbReference type="InterPro" id="IPR019258">
    <property type="entry name" value="Mediator_Med4"/>
</dbReference>
<dbReference type="GO" id="GO:0016592">
    <property type="term" value="C:mediator complex"/>
    <property type="evidence" value="ECO:0007669"/>
    <property type="project" value="InterPro"/>
</dbReference>
<dbReference type="PANTHER" id="PTHR13208:SF2">
    <property type="entry name" value="MEDIATOR OF RNA POLYMERASE II TRANSCRIPTION SUBUNIT 4"/>
    <property type="match status" value="1"/>
</dbReference>
<gene>
    <name evidence="6" type="primary">MED4</name>
    <name evidence="8" type="ORF">CAOG_001207</name>
</gene>
<reference evidence="9" key="1">
    <citation type="submission" date="2011-02" db="EMBL/GenBank/DDBJ databases">
        <title>The Genome Sequence of Capsaspora owczarzaki ATCC 30864.</title>
        <authorList>
            <person name="Russ C."/>
            <person name="Cuomo C."/>
            <person name="Burger G."/>
            <person name="Gray M.W."/>
            <person name="Holland P.W.H."/>
            <person name="King N."/>
            <person name="Lang F.B.F."/>
            <person name="Roger A.J."/>
            <person name="Ruiz-Trillo I."/>
            <person name="Young S.K."/>
            <person name="Zeng Q."/>
            <person name="Gargeya S."/>
            <person name="Alvarado L."/>
            <person name="Berlin A."/>
            <person name="Chapman S.B."/>
            <person name="Chen Z."/>
            <person name="Freedman E."/>
            <person name="Gellesch M."/>
            <person name="Goldberg J."/>
            <person name="Griggs A."/>
            <person name="Gujja S."/>
            <person name="Heilman E."/>
            <person name="Heiman D."/>
            <person name="Howarth C."/>
            <person name="Mehta T."/>
            <person name="Neiman D."/>
            <person name="Pearson M."/>
            <person name="Roberts A."/>
            <person name="Saif S."/>
            <person name="Shea T."/>
            <person name="Shenoy N."/>
            <person name="Sisk P."/>
            <person name="Stolte C."/>
            <person name="Sykes S."/>
            <person name="White J."/>
            <person name="Yandava C."/>
            <person name="Haas B."/>
            <person name="Nusbaum C."/>
            <person name="Birren B."/>
        </authorList>
    </citation>
    <scope>NUCLEOTIDE SEQUENCE</scope>
    <source>
        <strain evidence="9">ATCC 30864</strain>
    </source>
</reference>
<evidence type="ECO:0000256" key="6">
    <source>
        <dbReference type="RuleBase" id="RU364141"/>
    </source>
</evidence>
<keyword evidence="6" id="KW-0010">Activator</keyword>
<name>A0A0D2VIH3_CAPO3</name>
<keyword evidence="5 6" id="KW-0539">Nucleus</keyword>
<evidence type="ECO:0000313" key="8">
    <source>
        <dbReference type="EMBL" id="KJE89782.1"/>
    </source>
</evidence>
<dbReference type="Pfam" id="PF10018">
    <property type="entry name" value="Med4"/>
    <property type="match status" value="1"/>
</dbReference>
<evidence type="ECO:0000256" key="5">
    <source>
        <dbReference type="ARBA" id="ARBA00023242"/>
    </source>
</evidence>
<organism evidence="8 9">
    <name type="scientific">Capsaspora owczarzaki (strain ATCC 30864)</name>
    <dbReference type="NCBI Taxonomy" id="595528"/>
    <lineage>
        <taxon>Eukaryota</taxon>
        <taxon>Filasterea</taxon>
        <taxon>Capsaspora</taxon>
    </lineage>
</organism>
<feature type="compositionally biased region" description="Low complexity" evidence="7">
    <location>
        <begin position="315"/>
        <end position="337"/>
    </location>
</feature>
<dbReference type="OrthoDB" id="3352408at2759"/>
<accession>A0A0D2VIH3</accession>
<protein>
    <recommendedName>
        <fullName evidence="6">Mediator of RNA polymerase II transcription subunit 4</fullName>
    </recommendedName>
    <alternativeName>
        <fullName evidence="6">Mediator complex subunit 4</fullName>
    </alternativeName>
</protein>
<feature type="region of interest" description="Disordered" evidence="7">
    <location>
        <begin position="304"/>
        <end position="371"/>
    </location>
</feature>